<evidence type="ECO:0000256" key="12">
    <source>
        <dbReference type="ARBA" id="ARBA00022561"/>
    </source>
</evidence>
<evidence type="ECO:0000256" key="23">
    <source>
        <dbReference type="ARBA" id="ARBA00022801"/>
    </source>
</evidence>
<dbReference type="InterPro" id="IPR009003">
    <property type="entry name" value="Peptidase_S1_PA"/>
</dbReference>
<dbReference type="InterPro" id="IPR011492">
    <property type="entry name" value="Flavi_DEAD"/>
</dbReference>
<organism evidence="53 54">
    <name type="scientific">Bat pegivirus</name>
    <dbReference type="NCBI Taxonomy" id="1112699"/>
    <lineage>
        <taxon>Viruses</taxon>
        <taxon>Riboviria</taxon>
        <taxon>Orthornavirae</taxon>
        <taxon>Kitrinoviricota</taxon>
        <taxon>Flasuviricetes</taxon>
        <taxon>Amarillovirales</taxon>
        <taxon>Flaviviridae</taxon>
        <taxon>Pegivirus</taxon>
        <taxon>Pegivirus pteropi</taxon>
    </lineage>
</organism>
<dbReference type="GO" id="GO:0039520">
    <property type="term" value="P:symbiont-mediated activation of host autophagy"/>
    <property type="evidence" value="ECO:0007669"/>
    <property type="project" value="UniProtKB-KW"/>
</dbReference>
<dbReference type="InterPro" id="IPR027417">
    <property type="entry name" value="P-loop_NTPase"/>
</dbReference>
<dbReference type="GO" id="GO:0039694">
    <property type="term" value="P:viral RNA genome replication"/>
    <property type="evidence" value="ECO:0007669"/>
    <property type="project" value="InterPro"/>
</dbReference>
<accession>M9ZRX4</accession>
<feature type="transmembrane region" description="Helical" evidence="48">
    <location>
        <begin position="141"/>
        <end position="161"/>
    </location>
</feature>
<keyword evidence="34 48" id="KW-1133">Transmembrane helix</keyword>
<dbReference type="SUPFAM" id="SSF52540">
    <property type="entry name" value="P-loop containing nucleoside triphosphate hydrolases"/>
    <property type="match status" value="1"/>
</dbReference>
<evidence type="ECO:0000256" key="40">
    <source>
        <dbReference type="ARBA" id="ARBA00023184"/>
    </source>
</evidence>
<evidence type="ECO:0000256" key="33">
    <source>
        <dbReference type="ARBA" id="ARBA00022953"/>
    </source>
</evidence>
<dbReference type="PROSITE" id="PS51693">
    <property type="entry name" value="HCV_NS2_PRO"/>
    <property type="match status" value="1"/>
</dbReference>
<keyword evidence="11" id="KW-1170">Fusion of virus membrane with host endosomal membrane</keyword>
<dbReference type="Pfam" id="PF02907">
    <property type="entry name" value="Peptidase_S29"/>
    <property type="match status" value="1"/>
</dbReference>
<dbReference type="Pfam" id="PF01538">
    <property type="entry name" value="HCV_NS2"/>
    <property type="match status" value="1"/>
</dbReference>
<evidence type="ECO:0000256" key="41">
    <source>
        <dbReference type="ARBA" id="ARBA00023200"/>
    </source>
</evidence>
<dbReference type="GO" id="GO:0042025">
    <property type="term" value="C:host cell nucleus"/>
    <property type="evidence" value="ECO:0007669"/>
    <property type="project" value="UniProtKB-SubCell"/>
</dbReference>
<evidence type="ECO:0000256" key="16">
    <source>
        <dbReference type="ARBA" id="ARBA00022632"/>
    </source>
</evidence>
<dbReference type="GO" id="GO:0019087">
    <property type="term" value="P:symbiont-mediated transformation of host cell"/>
    <property type="evidence" value="ECO:0007669"/>
    <property type="project" value="InterPro"/>
</dbReference>
<evidence type="ECO:0000256" key="14">
    <source>
        <dbReference type="ARBA" id="ARBA00022581"/>
    </source>
</evidence>
<keyword evidence="26" id="KW-0788">Thiol protease</keyword>
<keyword evidence="13" id="KW-1048">Host nucleus</keyword>
<keyword evidence="21" id="KW-0479">Metal-binding</keyword>
<proteinExistence type="predicted"/>
<keyword evidence="15" id="KW-1162">Viral penetration into host cytoplasm</keyword>
<keyword evidence="36" id="KW-1072">Activation of host autophagy by virus</keyword>
<evidence type="ECO:0000256" key="39">
    <source>
        <dbReference type="ARBA" id="ARBA00023180"/>
    </source>
</evidence>
<feature type="transmembrane region" description="Helical" evidence="48">
    <location>
        <begin position="987"/>
        <end position="1004"/>
    </location>
</feature>
<dbReference type="GO" id="GO:0005524">
    <property type="term" value="F:ATP binding"/>
    <property type="evidence" value="ECO:0007669"/>
    <property type="project" value="UniProtKB-KW"/>
</dbReference>
<dbReference type="GO" id="GO:0034220">
    <property type="term" value="P:monoatomic ion transmembrane transport"/>
    <property type="evidence" value="ECO:0007669"/>
    <property type="project" value="UniProtKB-KW"/>
</dbReference>
<comment type="catalytic activity">
    <reaction evidence="46">
        <text>a ribonucleoside 5'-triphosphate + H2O = a ribonucleoside 5'-diphosphate + phosphate + H(+)</text>
        <dbReference type="Rhea" id="RHEA:23680"/>
        <dbReference type="ChEBI" id="CHEBI:15377"/>
        <dbReference type="ChEBI" id="CHEBI:15378"/>
        <dbReference type="ChEBI" id="CHEBI:43474"/>
        <dbReference type="ChEBI" id="CHEBI:57930"/>
        <dbReference type="ChEBI" id="CHEBI:61557"/>
        <dbReference type="EC" id="3.6.1.15"/>
    </reaction>
</comment>
<dbReference type="Pfam" id="PF07652">
    <property type="entry name" value="Flavi_DEAD"/>
    <property type="match status" value="1"/>
</dbReference>
<dbReference type="GO" id="GO:0039654">
    <property type="term" value="P:fusion of virus membrane with host endosome membrane"/>
    <property type="evidence" value="ECO:0007669"/>
    <property type="project" value="UniProtKB-KW"/>
</dbReference>
<evidence type="ECO:0000256" key="7">
    <source>
        <dbReference type="ARBA" id="ARBA00022448"/>
    </source>
</evidence>
<evidence type="ECO:0000256" key="35">
    <source>
        <dbReference type="ARBA" id="ARBA00023039"/>
    </source>
</evidence>
<dbReference type="InterPro" id="IPR002518">
    <property type="entry name" value="HCV_NS2"/>
</dbReference>
<dbReference type="InterPro" id="IPR043504">
    <property type="entry name" value="Peptidase_S1_PA_chymotrypsin"/>
</dbReference>
<dbReference type="GO" id="GO:0046718">
    <property type="term" value="P:symbiont entry into host cell"/>
    <property type="evidence" value="ECO:0007669"/>
    <property type="project" value="UniProtKB-KW"/>
</dbReference>
<evidence type="ECO:0000256" key="43">
    <source>
        <dbReference type="ARBA" id="ARBA00023280"/>
    </source>
</evidence>
<evidence type="ECO:0000256" key="8">
    <source>
        <dbReference type="ARBA" id="ARBA00022482"/>
    </source>
</evidence>
<feature type="transmembrane region" description="Helical" evidence="48">
    <location>
        <begin position="2042"/>
        <end position="2064"/>
    </location>
</feature>
<keyword evidence="24" id="KW-1161">Viral attachment to host cell</keyword>
<dbReference type="GO" id="GO:0055036">
    <property type="term" value="C:virion membrane"/>
    <property type="evidence" value="ECO:0007669"/>
    <property type="project" value="UniProtKB-SubCell"/>
</dbReference>
<dbReference type="EMBL" id="KC796087">
    <property type="protein sequence ID" value="AGK41017.1"/>
    <property type="molecule type" value="Genomic_RNA"/>
</dbReference>
<dbReference type="PROSITE" id="PS51822">
    <property type="entry name" value="HV_PV_NS3_PRO"/>
    <property type="match status" value="1"/>
</dbReference>
<feature type="transmembrane region" description="Helical" evidence="48">
    <location>
        <begin position="942"/>
        <end position="961"/>
    </location>
</feature>
<dbReference type="InterPro" id="IPR002166">
    <property type="entry name" value="RNA_pol_HCV"/>
</dbReference>
<keyword evidence="40" id="KW-1038">Host endoplasmic reticulum</keyword>
<evidence type="ECO:0000256" key="38">
    <source>
        <dbReference type="ARBA" id="ARBA00023136"/>
    </source>
</evidence>
<dbReference type="Proteomes" id="UP000143133">
    <property type="component" value="Genome"/>
</dbReference>
<evidence type="ECO:0000256" key="24">
    <source>
        <dbReference type="ARBA" id="ARBA00022804"/>
    </source>
</evidence>
<dbReference type="GO" id="GO:0017111">
    <property type="term" value="F:ribonucleoside triphosphate phosphatase activity"/>
    <property type="evidence" value="ECO:0007669"/>
    <property type="project" value="UniProtKB-EC"/>
</dbReference>
<dbReference type="GO" id="GO:0044167">
    <property type="term" value="C:host cell endoplasmic reticulum membrane"/>
    <property type="evidence" value="ECO:0007669"/>
    <property type="project" value="UniProtKB-SubCell"/>
</dbReference>
<evidence type="ECO:0000256" key="22">
    <source>
        <dbReference type="ARBA" id="ARBA00022741"/>
    </source>
</evidence>
<sequence length="3325" mass="357593">MHTPIFLVLGLASALLHCAFSNSTTTATVASTSPGGNSTLVTSVTTEVPTTVSNLTWGASEWSDAGDWFVKSFWSWWNATRGVGVAVSATASDVYTWSKRRVGRSLDLPRQHARMPAFAVVGVVLAHVAIAVLLTLAGNPLLGYCWLLFFLLIWPAAASPLSSRACYQEQLETILFSNCCNESDIVWCTRLACFTKAGCVVCTEGVGCWDSLGGGVSIFPRGDVATKRRQAMDFVGGIGWLGVVAESFGLGEVYSVGLVAGAVLIGGDTHPDLVCNRTCSVFALDWWSDNAPTLAALWSVVTLLPEAVWGVLTAMPPLFGGLLLFYLCRGWWVQAVLLFLAVPGVLADCYDAEYDEIASLSCNMTHFRKANITCPCPYGVWMREFNASDPAQAHLNLTIRCPERYNHSQDYWTCGWGSWWWQHDNVEVPYSHPYMPPEPLTAICYITNNFTGLFNRSFHLELGVSGRLFAGSAYITTCILDRRPSFCGDCFGGCFHSTGRHDMGFGVCGGGYRDGPWQFLPLGVLRSVDHLNSKDKWIYRLTYNSTELIASSVGPGYGCSVVHGLVSCYSCNLTFAAHNRGISDPGVWWPLPGGPTSLCINPQYARRHMVSRPNNILATIQYFFDVVVGKAPCKRAPNHHAVCAHAAWYPPGGTAVVMVADEQVFSSTPNVLRTLLSVYVAALVLMLASGARLVPAALVVLGTLHMANSECFPTCDVAYCSYYVCFVPAACVRPAGADLMWPVSNHFLLRYGSELPVGWRVAVAASSSLSWLEGATGVPFLPWGPLAEAASSAGPGWNGSVIFCGSVQPLQVTVEDVHLSSLPLLIWLVVEADPAGVCGILVAALAVVGLRSFVPFRFLCFLFQAMCHTRVGRAVFMALVLQLLNMLFVCPFAEAALHRVVFAAPAAAWAVRLPTWPEAILGLLCAVLYARVAGRGRIAALVAWKLSSGLIGVVLISLLIGRGADRGVVGSELCVPVVETHLEWEGWAWWVSAAVSFTLITFSFTSRAGMRVKLRLYARWCRVYCAVQTAVGVSPLGQWGWASGKCASLWVLCCFLWPRECGWVALTLAGCAACFDLLDWLITYVLTVHPSVTSLSVLADRAARWCNNAEFAAVLERRWRAGEVLYQHMGQVSSKLAERVRSLDGCLEPVTLRREHLEAVEDDVLTLTCGRWFGGHPVVARCGSSVLIGNLRDVTALPPGYQLTAPLVVTKPERSFFSTLKVAMTGRDEEPAQGQIAILATPTSRTMGTAVNGVMYTVFHGAHGRALSSPHGSRNPFWSSASDDVACYPLLAPMSSLTVCTCGDHSRWLVLPKGQLLHGIESQAKHVNLDCPTPVSKIKGCSGGPVLCDKGHVVGMVVGALSRAGVADRVRFVQPWEARPGAGVTGSKPEYPTVPANGYKEVPYIAPTGSGKSTKFPSKLVQEGHRVLVLNPSVVTTRAMFKYMKDSTGDAPNVYAGTGKGAISRETGSKLTYCTYGRFLVSPGRFLQRVNVVICDECHAVDGTTILGIGAVRALAQDAGVRLVVFATATPPGTQLQPHPDITETPLDSDGDVPFYGLTLKSANYKAGRHVIFCHSKVECQRVAKELTSRGVNTVTYWRGKPADTLTDDPDLTVVATDAISTGYTGNFASVTDCCSAVAEEVEVDLNPTFTISLFTGPADAALRMQRRGRTGRGSPGTYRPVVTAAPPNGMTSSAAAWSAAETGYLWYGLDQPTVCKYLTAYQDCPYTCRTPGDPTEGARVLAVLQPYFHCVEATQEALKDTSWPLLTGIQRKLCREADSMPPSEDVRWTGINGTNMVPLLYRLGHVHAKCCQAPLAQKMAAVLGDTSYQDTTLGPVLLAGAALAAAVAIAGACGNLVIISTWEVCNGGAPITPGARDDAERGPTQEGGPVPADALREVATSVDWPFCTAAWGALQSGAAQFADLVKTGAEATGAWAASSHVVQTIPVGAEGVHILDLIAANLSAMVAGGVAICGARASPAFASLAALVAGAQVCTSSNIIWGLTLAGGLAATLLGGAGAGFGVATSFFIGSKLAGLSWVETIVGCFAGYEACVNFCALTLDLLDGKLALETAAPCLVGLLAPGAAVAGIVMAMLLRSTQGGDVTPWMNRLLSMLPRTSVLPDGFFQEKDKVKLADAVRSLSLVQKLKVFLNTHKEPEYCYTAAGWLGAIWQFAEQIVRCIRDYVVAKVPKVFPAMPLVSCDKGWSGPWLGTGTGITTCACGHRVTVTVTSPKKPVIRASRACRHAWQHTFPVNVTTRWSGTLQPDIVDCEDVTVPIGVSHYARLRRDGDVWSIVSTTLGVLDTALLLRACVQGCVGAQGAQVTTYCTMRDQEGFVEGQSISFDNEMVELPHRLQQRFKLTPFIYTPTFTVETGGEVRKVEAEEAGLVKCAQGLAEEAAAAANDAADKAAEIMLAAREARRKAELESWLLREAILDRDLFDDHCAVGADESPDFEVTDRILTGVQNDTGEDCRIKLEDPLPEMAPSAEPDLEPASETMLAEPVPPEEPPAVLVPTPLTEEPITSGLSPPQPSEEVTVIKDTASAVASTVSQTVGKLYSAVASAGVASADAARRTLRAAKGRLSGRVSQALDPTVQDIPMPVLEGCVRVTFKWDCQGKCEDTSDYPATTKLMDAAFNSGVPRHKAHDYMVGVVNVSGHATLGSLTEDSLTVLVRCNTMTSPKKVVVHMLHRCCGEDKSLRRSLRADTPVALLGALWGDTQGGSWWDGDAPVPDEAVVGNTGLKLELRHETQCAASYVWSGAPITVQEPKQPPVTRAVTGALRASADRVYVTNPEDIHKRIAKVTIEQKVAEKDRYFLDAYNLALANASRILSPGFSYEEAIAKVKPNTAKGHVARITAADLKTEVGRKAVEKCLDDIRGGVAYAPFMLRPKSEVFPQTRETFKPPRLITYPSLEFRVAEKMILGDPSLVAKAVMGPAYGFQYPPHERAEVLTKMWTSKKSPVAYTVDGVCFDSTITPEDIDREANIFAAASDDPMAVRRLHDHYASGPLMDPSGKIVGVRNCRASGTLTTSAGNSITCYLKVTAACRKAGIKNPSFLIHGDDCVIICEKEEVDKSDALGEALRSYGYECEPTIHADLSTAESCSASLDRVRTVRGLRPTLKPDMRRAIGRVIAEHGDSVGCAWGYIIQYPTHPISMYVLLPILLTIALNNGDSARQPVTIDVRGNQITLPLNRLGSAIRGLHGPDVLAITGHSAAVIEESHQTLQFFRMRGLNHWRRQRRKVQLRMRRAGKEWADLARELLWDPGNSSPPNLTPSEPLLPDELWTHCWEGLSVTVRVKPCGWTCSLLRVAALAGVALVVFWLATHG</sequence>
<evidence type="ECO:0000259" key="49">
    <source>
        <dbReference type="PROSITE" id="PS50507"/>
    </source>
</evidence>
<keyword evidence="25" id="KW-0347">Helicase</keyword>
<keyword evidence="44" id="KW-1160">Virus entry into host cell</keyword>
<evidence type="ECO:0000256" key="45">
    <source>
        <dbReference type="ARBA" id="ARBA00023303"/>
    </source>
</evidence>
<dbReference type="SUPFAM" id="SSF50494">
    <property type="entry name" value="Trypsin-like serine proteases"/>
    <property type="match status" value="1"/>
</dbReference>
<evidence type="ECO:0000256" key="11">
    <source>
        <dbReference type="ARBA" id="ARBA00022510"/>
    </source>
</evidence>
<dbReference type="GO" id="GO:0052170">
    <property type="term" value="P:symbiont-mediated suppression of host innate immune response"/>
    <property type="evidence" value="ECO:0007669"/>
    <property type="project" value="UniProtKB-KW"/>
</dbReference>
<keyword evidence="7" id="KW-0813">Transport</keyword>
<keyword evidence="16" id="KW-1090">Inhibition of host innate immune response by virus</keyword>
<evidence type="ECO:0000313" key="53">
    <source>
        <dbReference type="EMBL" id="AGK41017.1"/>
    </source>
</evidence>
<evidence type="ECO:0000256" key="42">
    <source>
        <dbReference type="ARBA" id="ARBA00023258"/>
    </source>
</evidence>
<keyword evidence="17" id="KW-0645">Protease</keyword>
<dbReference type="Pfam" id="PF08300">
    <property type="entry name" value="HCV_NS5a_1a"/>
    <property type="match status" value="1"/>
</dbReference>
<keyword evidence="19 48" id="KW-0812">Transmembrane</keyword>
<feature type="domain" description="RdRp catalytic" evidence="49">
    <location>
        <begin position="2960"/>
        <end position="3074"/>
    </location>
</feature>
<evidence type="ECO:0000256" key="21">
    <source>
        <dbReference type="ARBA" id="ARBA00022723"/>
    </source>
</evidence>
<keyword evidence="9" id="KW-0696">RNA-directed RNA polymerase</keyword>
<dbReference type="InterPro" id="IPR004109">
    <property type="entry name" value="HepC_NS3_protease"/>
</dbReference>
<dbReference type="InterPro" id="IPR043502">
    <property type="entry name" value="DNA/RNA_pol_sf"/>
</dbReference>
<dbReference type="GO" id="GO:0039502">
    <property type="term" value="P:symbiont-mediated suppression of host type I interferon-mediated signaling pathway"/>
    <property type="evidence" value="ECO:0007669"/>
    <property type="project" value="UniProtKB-KW"/>
</dbReference>
<keyword evidence="32" id="KW-0694">RNA-binding</keyword>
<evidence type="ECO:0000256" key="37">
    <source>
        <dbReference type="ARBA" id="ARBA00023065"/>
    </source>
</evidence>
<keyword evidence="38 48" id="KW-0472">Membrane</keyword>
<evidence type="ECO:0000256" key="48">
    <source>
        <dbReference type="SAM" id="Phobius"/>
    </source>
</evidence>
<feature type="domain" description="Peptidase S29" evidence="52">
    <location>
        <begin position="1204"/>
        <end position="1385"/>
    </location>
</feature>
<dbReference type="Gene3D" id="2.40.10.10">
    <property type="entry name" value="Trypsin-like serine proteases"/>
    <property type="match status" value="1"/>
</dbReference>
<keyword evidence="29" id="KW-0067">ATP-binding</keyword>
<keyword evidence="14" id="KW-0945">Host-virus interaction</keyword>
<evidence type="ECO:0000259" key="52">
    <source>
        <dbReference type="PROSITE" id="PS51822"/>
    </source>
</evidence>
<keyword evidence="41" id="KW-1035">Host cytoplasm</keyword>
<dbReference type="GO" id="GO:0003968">
    <property type="term" value="F:RNA-directed RNA polymerase activity"/>
    <property type="evidence" value="ECO:0007669"/>
    <property type="project" value="UniProtKB-KW"/>
</dbReference>
<dbReference type="Gene3D" id="2.40.10.120">
    <property type="match status" value="1"/>
</dbReference>
<evidence type="ECO:0000256" key="25">
    <source>
        <dbReference type="ARBA" id="ARBA00022806"/>
    </source>
</evidence>
<feature type="domain" description="Peptidase C18" evidence="51">
    <location>
        <begin position="1079"/>
        <end position="1204"/>
    </location>
</feature>
<keyword evidence="10" id="KW-1168">Fusion of virus membrane with host membrane</keyword>
<dbReference type="InterPro" id="IPR038170">
    <property type="entry name" value="NS5A_1a_sf"/>
</dbReference>
<evidence type="ECO:0000256" key="3">
    <source>
        <dbReference type="ARBA" id="ARBA00004182"/>
    </source>
</evidence>
<comment type="subcellular location">
    <subcellularLocation>
        <location evidence="4">Host cytoplasm</location>
    </subcellularLocation>
    <subcellularLocation>
        <location evidence="2">Host endoplasmic reticulum membrane</location>
        <topology evidence="2">Multi-pass membrane protein</topology>
    </subcellularLocation>
    <subcellularLocation>
        <location evidence="5">Host endoplasmic reticulum membrane</location>
        <topology evidence="5">Peripheral membrane protein</topology>
    </subcellularLocation>
    <subcellularLocation>
        <location evidence="1">Host nucleus</location>
    </subcellularLocation>
    <subcellularLocation>
        <location evidence="3">Virion membrane</location>
    </subcellularLocation>
</comment>
<dbReference type="Pfam" id="PF00998">
    <property type="entry name" value="RdRP_3"/>
    <property type="match status" value="1"/>
</dbReference>
<feature type="transmembrane region" description="Helical" evidence="48">
    <location>
        <begin position="2076"/>
        <end position="2096"/>
    </location>
</feature>
<dbReference type="Pfam" id="PF01001">
    <property type="entry name" value="HCV_NS4b"/>
    <property type="match status" value="1"/>
</dbReference>
<feature type="transmembrane region" description="Helical" evidence="48">
    <location>
        <begin position="1016"/>
        <end position="1033"/>
    </location>
</feature>
<evidence type="ECO:0000256" key="30">
    <source>
        <dbReference type="ARBA" id="ARBA00022844"/>
    </source>
</evidence>
<keyword evidence="22" id="KW-0547">Nucleotide-binding</keyword>
<evidence type="ECO:0000256" key="17">
    <source>
        <dbReference type="ARBA" id="ARBA00022670"/>
    </source>
</evidence>
<dbReference type="GO" id="GO:0019028">
    <property type="term" value="C:viral capsid"/>
    <property type="evidence" value="ECO:0007669"/>
    <property type="project" value="UniProtKB-KW"/>
</dbReference>
<keyword evidence="23" id="KW-0378">Hydrolase</keyword>
<evidence type="ECO:0000256" key="28">
    <source>
        <dbReference type="ARBA" id="ARBA00022830"/>
    </source>
</evidence>
<evidence type="ECO:0000256" key="2">
    <source>
        <dbReference type="ARBA" id="ARBA00004153"/>
    </source>
</evidence>
<feature type="transmembrane region" description="Helical" evidence="48">
    <location>
        <begin position="909"/>
        <end position="930"/>
    </location>
</feature>
<dbReference type="InterPro" id="IPR001490">
    <property type="entry name" value="HCV_NS4b"/>
</dbReference>
<evidence type="ECO:0000256" key="31">
    <source>
        <dbReference type="ARBA" id="ARBA00022870"/>
    </source>
</evidence>
<keyword evidence="42" id="KW-0922">Interferon antiviral system evasion</keyword>
<keyword evidence="35" id="KW-1182">Viral ion channel</keyword>
<feature type="domain" description="Helicase ATP-binding" evidence="50">
    <location>
        <begin position="1393"/>
        <end position="1549"/>
    </location>
</feature>
<feature type="transmembrane region" description="Helical" evidence="48">
    <location>
        <begin position="875"/>
        <end position="897"/>
    </location>
</feature>
<evidence type="ECO:0000256" key="15">
    <source>
        <dbReference type="ARBA" id="ARBA00022595"/>
    </source>
</evidence>
<dbReference type="GO" id="GO:0003723">
    <property type="term" value="F:RNA binding"/>
    <property type="evidence" value="ECO:0007669"/>
    <property type="project" value="UniProtKB-KW"/>
</dbReference>
<evidence type="ECO:0000256" key="19">
    <source>
        <dbReference type="ARBA" id="ARBA00022692"/>
    </source>
</evidence>
<protein>
    <recommendedName>
        <fullName evidence="6">Genome polyprotein</fullName>
    </recommendedName>
</protein>
<evidence type="ECO:0000256" key="9">
    <source>
        <dbReference type="ARBA" id="ARBA00022484"/>
    </source>
</evidence>
<dbReference type="GO" id="GO:0004197">
    <property type="term" value="F:cysteine-type endopeptidase activity"/>
    <property type="evidence" value="ECO:0007669"/>
    <property type="project" value="InterPro"/>
</dbReference>
<evidence type="ECO:0000256" key="34">
    <source>
        <dbReference type="ARBA" id="ARBA00022989"/>
    </source>
</evidence>
<keyword evidence="43" id="KW-0899">Viral immunoevasion</keyword>
<dbReference type="GO" id="GO:0004252">
    <property type="term" value="F:serine-type endopeptidase activity"/>
    <property type="evidence" value="ECO:0007669"/>
    <property type="project" value="InterPro"/>
</dbReference>
<dbReference type="GO" id="GO:0019062">
    <property type="term" value="P:virion attachment to host cell"/>
    <property type="evidence" value="ECO:0007669"/>
    <property type="project" value="UniProtKB-KW"/>
</dbReference>
<feature type="transmembrane region" description="Helical" evidence="48">
    <location>
        <begin position="2009"/>
        <end position="2030"/>
    </location>
</feature>
<keyword evidence="18" id="KW-0808">Transferase</keyword>
<comment type="catalytic activity">
    <reaction evidence="47">
        <text>ATP + H2O = ADP + phosphate + H(+)</text>
        <dbReference type="Rhea" id="RHEA:13065"/>
        <dbReference type="ChEBI" id="CHEBI:15377"/>
        <dbReference type="ChEBI" id="CHEBI:15378"/>
        <dbReference type="ChEBI" id="CHEBI:30616"/>
        <dbReference type="ChEBI" id="CHEBI:43474"/>
        <dbReference type="ChEBI" id="CHEBI:456216"/>
        <dbReference type="EC" id="3.6.4.13"/>
    </reaction>
</comment>
<keyword evidence="33" id="KW-0693">Viral RNA replication</keyword>
<evidence type="ECO:0000256" key="10">
    <source>
        <dbReference type="ARBA" id="ARBA00022506"/>
    </source>
</evidence>
<dbReference type="GO" id="GO:0006508">
    <property type="term" value="P:proteolysis"/>
    <property type="evidence" value="ECO:0007669"/>
    <property type="project" value="UniProtKB-KW"/>
</dbReference>
<evidence type="ECO:0000256" key="46">
    <source>
        <dbReference type="ARBA" id="ARBA00047631"/>
    </source>
</evidence>
<evidence type="ECO:0000256" key="4">
    <source>
        <dbReference type="ARBA" id="ARBA00004192"/>
    </source>
</evidence>
<name>M9ZRX4_9FLAV</name>
<evidence type="ECO:0000259" key="51">
    <source>
        <dbReference type="PROSITE" id="PS51693"/>
    </source>
</evidence>
<keyword evidence="8" id="KW-1113">Inhibition of host RLR pathway by virus</keyword>
<evidence type="ECO:0000256" key="27">
    <source>
        <dbReference type="ARBA" id="ARBA00022825"/>
    </source>
</evidence>
<evidence type="ECO:0000256" key="18">
    <source>
        <dbReference type="ARBA" id="ARBA00022679"/>
    </source>
</evidence>
<keyword evidence="12" id="KW-0167">Capsid protein</keyword>
<dbReference type="CDD" id="cd23203">
    <property type="entry name" value="Pegivirus_RdRp"/>
    <property type="match status" value="1"/>
</dbReference>
<evidence type="ECO:0000256" key="36">
    <source>
        <dbReference type="ARBA" id="ARBA00023050"/>
    </source>
</evidence>
<evidence type="ECO:0000256" key="32">
    <source>
        <dbReference type="ARBA" id="ARBA00022884"/>
    </source>
</evidence>
<keyword evidence="28" id="KW-1114">Inhibition of host interferon signaling pathway by virus</keyword>
<evidence type="ECO:0000259" key="50">
    <source>
        <dbReference type="PROSITE" id="PS51192"/>
    </source>
</evidence>
<dbReference type="Gene3D" id="3.30.70.270">
    <property type="match status" value="2"/>
</dbReference>
<dbReference type="SMART" id="SM00487">
    <property type="entry name" value="DEXDc"/>
    <property type="match status" value="1"/>
</dbReference>
<evidence type="ECO:0000256" key="20">
    <source>
        <dbReference type="ARBA" id="ARBA00022695"/>
    </source>
</evidence>
<evidence type="ECO:0000313" key="54">
    <source>
        <dbReference type="Proteomes" id="UP000143133"/>
    </source>
</evidence>
<evidence type="ECO:0000256" key="6">
    <source>
        <dbReference type="ARBA" id="ARBA00020107"/>
    </source>
</evidence>
<feature type="transmembrane region" description="Helical" evidence="48">
    <location>
        <begin position="117"/>
        <end position="135"/>
    </location>
</feature>
<reference evidence="53 54" key="1">
    <citation type="journal article" date="2013" name="Proc. Natl. Acad. Sci. U.S.A.">
        <title>Bats are a major natural reservoir for hepaciviruses and pegiviruses.</title>
        <authorList>
            <person name="Quan P.L."/>
            <person name="Firth C."/>
            <person name="Conte J.M."/>
            <person name="Williams S.H."/>
            <person name="Zambrana-Torrelio C.M."/>
            <person name="Anthony S.J."/>
            <person name="Ellison J.A."/>
            <person name="Gilbert A.T."/>
            <person name="Kuzmin I.V."/>
            <person name="Niezgoda M."/>
            <person name="Osinubi M.O."/>
            <person name="Recuenco S."/>
            <person name="Markotter W."/>
            <person name="Breiman R.F."/>
            <person name="Kalemba L."/>
            <person name="Malekani J."/>
            <person name="Lindblade K.A."/>
            <person name="Rostal M.K."/>
            <person name="Ojeda-Flores R."/>
            <person name="Suzan G."/>
            <person name="Davis L.B."/>
            <person name="Blau D.M."/>
            <person name="Ogunkoya A.B."/>
            <person name="Alvarez Castillo D.A."/>
            <person name="Moran D."/>
            <person name="Ngam S."/>
            <person name="Akaibe D."/>
            <person name="Agwanda B."/>
            <person name="Briese T."/>
            <person name="Epstein J.H."/>
            <person name="Daszak P."/>
            <person name="Rupprecht C.E."/>
            <person name="Holmes E.C."/>
            <person name="Lipkin W.I."/>
        </authorList>
    </citation>
    <scope>NUCLEOTIDE SEQUENCE [LARGE SCALE GENOMIC DNA]</scope>
    <source>
        <strain evidence="53">PDB-1734</strain>
    </source>
</reference>
<dbReference type="PROSITE" id="PS50507">
    <property type="entry name" value="RDRP_SSRNA_POS"/>
    <property type="match status" value="1"/>
</dbReference>
<keyword evidence="45" id="KW-0407">Ion channel</keyword>
<keyword evidence="30" id="KW-0946">Virion</keyword>
<keyword evidence="31" id="KW-1043">Host membrane</keyword>
<dbReference type="GO" id="GO:0015267">
    <property type="term" value="F:channel activity"/>
    <property type="evidence" value="ECO:0007669"/>
    <property type="project" value="UniProtKB-KW"/>
</dbReference>
<evidence type="ECO:0000256" key="44">
    <source>
        <dbReference type="ARBA" id="ARBA00023296"/>
    </source>
</evidence>
<dbReference type="InterPro" id="IPR007094">
    <property type="entry name" value="RNA-dir_pol_PSvirus"/>
</dbReference>
<keyword evidence="37" id="KW-0406">Ion transport</keyword>
<dbReference type="InterPro" id="IPR013192">
    <property type="entry name" value="HCV_NS5A_1a"/>
</dbReference>
<dbReference type="PROSITE" id="PS51192">
    <property type="entry name" value="HELICASE_ATP_BIND_1"/>
    <property type="match status" value="1"/>
</dbReference>
<evidence type="ECO:0000256" key="5">
    <source>
        <dbReference type="ARBA" id="ARBA00004291"/>
    </source>
</evidence>
<dbReference type="Gene3D" id="1.10.820.10">
    <property type="entry name" value="RNA Helicase Chain A , domain 3"/>
    <property type="match status" value="1"/>
</dbReference>
<keyword evidence="39" id="KW-0325">Glycoprotein</keyword>
<evidence type="ECO:0000256" key="47">
    <source>
        <dbReference type="ARBA" id="ARBA00047984"/>
    </source>
</evidence>
<keyword evidence="27" id="KW-0720">Serine protease</keyword>
<dbReference type="SUPFAM" id="SSF56672">
    <property type="entry name" value="DNA/RNA polymerases"/>
    <property type="match status" value="1"/>
</dbReference>
<evidence type="ECO:0000256" key="1">
    <source>
        <dbReference type="ARBA" id="ARBA00004147"/>
    </source>
</evidence>
<dbReference type="Gene3D" id="3.40.50.300">
    <property type="entry name" value="P-loop containing nucleotide triphosphate hydrolases"/>
    <property type="match status" value="2"/>
</dbReference>
<dbReference type="GO" id="GO:0008270">
    <property type="term" value="F:zinc ion binding"/>
    <property type="evidence" value="ECO:0007669"/>
    <property type="project" value="InterPro"/>
</dbReference>
<dbReference type="GO" id="GO:0003724">
    <property type="term" value="F:RNA helicase activity"/>
    <property type="evidence" value="ECO:0007669"/>
    <property type="project" value="UniProtKB-EC"/>
</dbReference>
<feature type="transmembrane region" description="Helical" evidence="48">
    <location>
        <begin position="834"/>
        <end position="854"/>
    </location>
</feature>
<keyword evidence="20" id="KW-0548">Nucleotidyltransferase</keyword>
<evidence type="ECO:0000256" key="13">
    <source>
        <dbReference type="ARBA" id="ARBA00022562"/>
    </source>
</evidence>
<evidence type="ECO:0000256" key="26">
    <source>
        <dbReference type="ARBA" id="ARBA00022807"/>
    </source>
</evidence>
<dbReference type="InterPro" id="IPR014001">
    <property type="entry name" value="Helicase_ATP-bd"/>
</dbReference>
<evidence type="ECO:0000256" key="29">
    <source>
        <dbReference type="ARBA" id="ARBA00022840"/>
    </source>
</evidence>
<dbReference type="InterPro" id="IPR043128">
    <property type="entry name" value="Rev_trsase/Diguanyl_cyclase"/>
</dbReference>
<dbReference type="Gene3D" id="2.20.25.210">
    <property type="entry name" value="Hepatitis C NS5A, domain 1B"/>
    <property type="match status" value="1"/>
</dbReference>